<keyword evidence="5" id="KW-1185">Reference proteome</keyword>
<evidence type="ECO:0000313" key="5">
    <source>
        <dbReference type="Proteomes" id="UP000627369"/>
    </source>
</evidence>
<reference evidence="4" key="2">
    <citation type="submission" date="2020-09" db="EMBL/GenBank/DDBJ databases">
        <authorList>
            <person name="Sun Q."/>
            <person name="Zhou Y."/>
        </authorList>
    </citation>
    <scope>NUCLEOTIDE SEQUENCE</scope>
    <source>
        <strain evidence="4">CGMCC 4.7398</strain>
    </source>
</reference>
<dbReference type="PANTHER" id="PTHR48081">
    <property type="entry name" value="AB HYDROLASE SUPERFAMILY PROTEIN C4A8.06C"/>
    <property type="match status" value="1"/>
</dbReference>
<evidence type="ECO:0000259" key="3">
    <source>
        <dbReference type="Pfam" id="PF07859"/>
    </source>
</evidence>
<accession>A0A919KQV1</accession>
<feature type="domain" description="Alpha/beta hydrolase fold-3" evidence="3">
    <location>
        <begin position="34"/>
        <end position="257"/>
    </location>
</feature>
<dbReference type="InterPro" id="IPR013094">
    <property type="entry name" value="AB_hydrolase_3"/>
</dbReference>
<dbReference type="EMBL" id="BNAS01000002">
    <property type="protein sequence ID" value="GHH68998.1"/>
    <property type="molecule type" value="Genomic_DNA"/>
</dbReference>
<evidence type="ECO:0000256" key="2">
    <source>
        <dbReference type="SAM" id="MobiDB-lite"/>
    </source>
</evidence>
<dbReference type="InterPro" id="IPR029058">
    <property type="entry name" value="AB_hydrolase_fold"/>
</dbReference>
<feature type="region of interest" description="Disordered" evidence="2">
    <location>
        <begin position="284"/>
        <end position="325"/>
    </location>
</feature>
<dbReference type="GO" id="GO:0016787">
    <property type="term" value="F:hydrolase activity"/>
    <property type="evidence" value="ECO:0007669"/>
    <property type="project" value="UniProtKB-KW"/>
</dbReference>
<dbReference type="Proteomes" id="UP000627369">
    <property type="component" value="Unassembled WGS sequence"/>
</dbReference>
<dbReference type="Gene3D" id="3.40.50.1820">
    <property type="entry name" value="alpha/beta hydrolase"/>
    <property type="match status" value="1"/>
</dbReference>
<organism evidence="4 5">
    <name type="scientific">Promicromonospora soli</name>
    <dbReference type="NCBI Taxonomy" id="2035533"/>
    <lineage>
        <taxon>Bacteria</taxon>
        <taxon>Bacillati</taxon>
        <taxon>Actinomycetota</taxon>
        <taxon>Actinomycetes</taxon>
        <taxon>Micrococcales</taxon>
        <taxon>Promicromonosporaceae</taxon>
        <taxon>Promicromonospora</taxon>
    </lineage>
</organism>
<reference evidence="4" key="1">
    <citation type="journal article" date="2014" name="Int. J. Syst. Evol. Microbiol.">
        <title>Complete genome sequence of Corynebacterium casei LMG S-19264T (=DSM 44701T), isolated from a smear-ripened cheese.</title>
        <authorList>
            <consortium name="US DOE Joint Genome Institute (JGI-PGF)"/>
            <person name="Walter F."/>
            <person name="Albersmeier A."/>
            <person name="Kalinowski J."/>
            <person name="Ruckert C."/>
        </authorList>
    </citation>
    <scope>NUCLEOTIDE SEQUENCE</scope>
    <source>
        <strain evidence="4">CGMCC 4.7398</strain>
    </source>
</reference>
<dbReference type="InterPro" id="IPR050300">
    <property type="entry name" value="GDXG_lipolytic_enzyme"/>
</dbReference>
<dbReference type="SUPFAM" id="SSF53474">
    <property type="entry name" value="alpha/beta-Hydrolases"/>
    <property type="match status" value="1"/>
</dbReference>
<dbReference type="Pfam" id="PF07859">
    <property type="entry name" value="Abhydrolase_3"/>
    <property type="match status" value="1"/>
</dbReference>
<evidence type="ECO:0000256" key="1">
    <source>
        <dbReference type="ARBA" id="ARBA00022801"/>
    </source>
</evidence>
<name>A0A919KQV1_9MICO</name>
<proteinExistence type="predicted"/>
<protein>
    <submittedName>
        <fullName evidence="4">Esterase</fullName>
    </submittedName>
</protein>
<keyword evidence="1" id="KW-0378">Hydrolase</keyword>
<dbReference type="RefSeq" id="WP_189668508.1">
    <property type="nucleotide sequence ID" value="NZ_BNAS01000002.1"/>
</dbReference>
<dbReference type="PANTHER" id="PTHR48081:SF8">
    <property type="entry name" value="ALPHA_BETA HYDROLASE FOLD-3 DOMAIN-CONTAINING PROTEIN-RELATED"/>
    <property type="match status" value="1"/>
</dbReference>
<gene>
    <name evidence="4" type="ORF">GCM10017772_13200</name>
</gene>
<comment type="caution">
    <text evidence="4">The sequence shown here is derived from an EMBL/GenBank/DDBJ whole genome shotgun (WGS) entry which is preliminary data.</text>
</comment>
<sequence length="325" mass="33998">MSVLVGDRVLDGPHGDLRVRLYEPAADAERVAGLVWAHGGAFMHGDLDMPEADWVARSLAAAGVVVVSVEYRLAPELDYRDPAVAQAPGGARFPVASEEVTFAYRWARDAGLGVGPGRWSLGGASAGGNLAAGASLRLRDAGGAQPRSVVLAYPVAHYELPAPSPELAAKIAALPPERDFPPEAMRAMGANYLGRSDLPISPYAHPGGQDLRGLPPTFVVTSDHDALRSSGEAYCAELAAAGVDVLLVREDSTYHGHLNEPDTAGAARSIMRIAAWLTTDGLVGTPHEAPHHRSSTPPPAELAGTWVSTSSTSEEDPTETEAAAR</sequence>
<dbReference type="AlphaFoldDB" id="A0A919KQV1"/>
<evidence type="ECO:0000313" key="4">
    <source>
        <dbReference type="EMBL" id="GHH68998.1"/>
    </source>
</evidence>